<dbReference type="NCBIfam" id="NF003715">
    <property type="entry name" value="PRK05326.1-2"/>
    <property type="match status" value="1"/>
</dbReference>
<keyword evidence="5" id="KW-0997">Cell inner membrane</keyword>
<dbReference type="Gene3D" id="3.30.465.10">
    <property type="match status" value="1"/>
</dbReference>
<comment type="function">
    <text evidence="12">K(+)/H(+) antiporter that extrudes potassium in exchange for external protons and maintains the internal concentration of potassium under toxic levels.</text>
</comment>
<keyword evidence="11 12" id="KW-0472">Membrane</keyword>
<evidence type="ECO:0000313" key="14">
    <source>
        <dbReference type="EMBL" id="SIQ00661.1"/>
    </source>
</evidence>
<comment type="catalytic activity">
    <reaction evidence="12">
        <text>K(+)(in) + H(+)(out) = K(+)(out) + H(+)(in)</text>
        <dbReference type="Rhea" id="RHEA:29467"/>
        <dbReference type="ChEBI" id="CHEBI:15378"/>
        <dbReference type="ChEBI" id="CHEBI:29103"/>
    </reaction>
</comment>
<dbReference type="SMART" id="SM01091">
    <property type="entry name" value="CorC_HlyC"/>
    <property type="match status" value="1"/>
</dbReference>
<dbReference type="GO" id="GO:0005886">
    <property type="term" value="C:plasma membrane"/>
    <property type="evidence" value="ECO:0007669"/>
    <property type="project" value="UniProtKB-SubCell"/>
</dbReference>
<dbReference type="Gene3D" id="1.20.1530.20">
    <property type="match status" value="1"/>
</dbReference>
<dbReference type="SUPFAM" id="SSF56176">
    <property type="entry name" value="FAD-binding/transporter-associated domain-like"/>
    <property type="match status" value="1"/>
</dbReference>
<dbReference type="Gene3D" id="3.30.70.1450">
    <property type="entry name" value="Regulator of K+ conductance, C-terminal domain"/>
    <property type="match status" value="1"/>
</dbReference>
<evidence type="ECO:0000256" key="1">
    <source>
        <dbReference type="ARBA" id="ARBA00004651"/>
    </source>
</evidence>
<evidence type="ECO:0000256" key="3">
    <source>
        <dbReference type="ARBA" id="ARBA00022449"/>
    </source>
</evidence>
<dbReference type="PROSITE" id="PS51202">
    <property type="entry name" value="RCK_C"/>
    <property type="match status" value="1"/>
</dbReference>
<dbReference type="RefSeq" id="WP_076424361.1">
    <property type="nucleotide sequence ID" value="NZ_FTMP01000001.1"/>
</dbReference>
<dbReference type="Proteomes" id="UP000185841">
    <property type="component" value="Unassembled WGS sequence"/>
</dbReference>
<keyword evidence="8 12" id="KW-0630">Potassium</keyword>
<dbReference type="GO" id="GO:0050660">
    <property type="term" value="F:flavin adenine dinucleotide binding"/>
    <property type="evidence" value="ECO:0007669"/>
    <property type="project" value="InterPro"/>
</dbReference>
<organism evidence="14 15">
    <name type="scientific">Aquipseudomonas alcaligenes</name>
    <name type="common">Pseudomonas alcaligenes</name>
    <dbReference type="NCBI Taxonomy" id="43263"/>
    <lineage>
        <taxon>Bacteria</taxon>
        <taxon>Pseudomonadati</taxon>
        <taxon>Pseudomonadota</taxon>
        <taxon>Gammaproteobacteria</taxon>
        <taxon>Pseudomonadales</taxon>
        <taxon>Pseudomonadaceae</taxon>
        <taxon>Aquipseudomonas</taxon>
    </lineage>
</organism>
<dbReference type="InterPro" id="IPR038770">
    <property type="entry name" value="Na+/solute_symporter_sf"/>
</dbReference>
<feature type="transmembrane region" description="Helical" evidence="12">
    <location>
        <begin position="273"/>
        <end position="292"/>
    </location>
</feature>
<accession>A0A1N6P8G3</accession>
<feature type="transmembrane region" description="Helical" evidence="12">
    <location>
        <begin position="298"/>
        <end position="323"/>
    </location>
</feature>
<dbReference type="AlphaFoldDB" id="A0A1N6P8G3"/>
<dbReference type="InterPro" id="IPR006037">
    <property type="entry name" value="RCK_C"/>
</dbReference>
<keyword evidence="3 12" id="KW-0050">Antiport</keyword>
<dbReference type="InterPro" id="IPR005170">
    <property type="entry name" value="Transptr-assoc_dom"/>
</dbReference>
<dbReference type="PANTHER" id="PTHR32507">
    <property type="entry name" value="NA(+)/H(+) ANTIPORTER 1"/>
    <property type="match status" value="1"/>
</dbReference>
<dbReference type="InterPro" id="IPR036318">
    <property type="entry name" value="FAD-bd_PCMH-like_sf"/>
</dbReference>
<evidence type="ECO:0000256" key="7">
    <source>
        <dbReference type="ARBA" id="ARBA00022692"/>
    </source>
</evidence>
<dbReference type="EMBL" id="FTMP01000001">
    <property type="protein sequence ID" value="SIQ00661.1"/>
    <property type="molecule type" value="Genomic_DNA"/>
</dbReference>
<keyword evidence="9 12" id="KW-1133">Transmembrane helix</keyword>
<evidence type="ECO:0000256" key="5">
    <source>
        <dbReference type="ARBA" id="ARBA00022519"/>
    </source>
</evidence>
<reference evidence="14 15" key="1">
    <citation type="submission" date="2017-01" db="EMBL/GenBank/DDBJ databases">
        <authorList>
            <person name="Mah S.A."/>
            <person name="Swanson W.J."/>
            <person name="Moy G.W."/>
            <person name="Vacquier V.D."/>
        </authorList>
    </citation>
    <scope>NUCLEOTIDE SEQUENCE [LARGE SCALE GENOMIC DNA]</scope>
    <source>
        <strain evidence="14 15">RU36E</strain>
    </source>
</reference>
<evidence type="ECO:0000256" key="6">
    <source>
        <dbReference type="ARBA" id="ARBA00022538"/>
    </source>
</evidence>
<feature type="transmembrane region" description="Helical" evidence="12">
    <location>
        <begin position="59"/>
        <end position="76"/>
    </location>
</feature>
<dbReference type="GO" id="GO:0015386">
    <property type="term" value="F:potassium:proton antiporter activity"/>
    <property type="evidence" value="ECO:0007669"/>
    <property type="project" value="UniProtKB-UniRule"/>
</dbReference>
<keyword evidence="6 12" id="KW-0633">Potassium transport</keyword>
<evidence type="ECO:0000256" key="4">
    <source>
        <dbReference type="ARBA" id="ARBA00022475"/>
    </source>
</evidence>
<feature type="transmembrane region" description="Helical" evidence="12">
    <location>
        <begin position="187"/>
        <end position="210"/>
    </location>
</feature>
<proteinExistence type="inferred from homology"/>
<evidence type="ECO:0000256" key="2">
    <source>
        <dbReference type="ARBA" id="ARBA00022448"/>
    </source>
</evidence>
<evidence type="ECO:0000256" key="11">
    <source>
        <dbReference type="ARBA" id="ARBA00023136"/>
    </source>
</evidence>
<feature type="transmembrane region" description="Helical" evidence="12">
    <location>
        <begin position="88"/>
        <end position="116"/>
    </location>
</feature>
<dbReference type="PANTHER" id="PTHR32507:SF7">
    <property type="entry name" value="K(+)_H(+) ANTIPORTER NHAP2"/>
    <property type="match status" value="1"/>
</dbReference>
<dbReference type="Pfam" id="PF00999">
    <property type="entry name" value="Na_H_Exchanger"/>
    <property type="match status" value="1"/>
</dbReference>
<evidence type="ECO:0000256" key="12">
    <source>
        <dbReference type="HAMAP-Rule" id="MF_01075"/>
    </source>
</evidence>
<dbReference type="InterPro" id="IPR006153">
    <property type="entry name" value="Cation/H_exchanger_TM"/>
</dbReference>
<feature type="transmembrane region" description="Helical" evidence="12">
    <location>
        <begin position="122"/>
        <end position="143"/>
    </location>
</feature>
<protein>
    <recommendedName>
        <fullName evidence="12">K(+)/H(+) antiporter NhaP2</fullName>
    </recommendedName>
    <alternativeName>
        <fullName evidence="12">Potassium/proton antiporter NhaP2</fullName>
    </alternativeName>
</protein>
<dbReference type="NCBIfam" id="NF003714">
    <property type="entry name" value="PRK05326.1-1"/>
    <property type="match status" value="1"/>
</dbReference>
<feature type="transmembrane region" description="Helical" evidence="12">
    <location>
        <begin position="30"/>
        <end position="47"/>
    </location>
</feature>
<dbReference type="SUPFAM" id="SSF116726">
    <property type="entry name" value="TrkA C-terminal domain-like"/>
    <property type="match status" value="1"/>
</dbReference>
<feature type="transmembrane region" description="Helical" evidence="12">
    <location>
        <begin position="217"/>
        <end position="237"/>
    </location>
</feature>
<evidence type="ECO:0000256" key="9">
    <source>
        <dbReference type="ARBA" id="ARBA00022989"/>
    </source>
</evidence>
<dbReference type="Pfam" id="PF02080">
    <property type="entry name" value="TrkA_C"/>
    <property type="match status" value="1"/>
</dbReference>
<dbReference type="Pfam" id="PF03471">
    <property type="entry name" value="CorC_HlyC"/>
    <property type="match status" value="1"/>
</dbReference>
<keyword evidence="4 12" id="KW-1003">Cell membrane</keyword>
<feature type="transmembrane region" description="Helical" evidence="12">
    <location>
        <begin position="335"/>
        <end position="355"/>
    </location>
</feature>
<dbReference type="GO" id="GO:0006884">
    <property type="term" value="P:cell volume homeostasis"/>
    <property type="evidence" value="ECO:0007669"/>
    <property type="project" value="InterPro"/>
</dbReference>
<dbReference type="InterPro" id="IPR023729">
    <property type="entry name" value="NhaP2"/>
</dbReference>
<evidence type="ECO:0000313" key="15">
    <source>
        <dbReference type="Proteomes" id="UP000185841"/>
    </source>
</evidence>
<gene>
    <name evidence="12" type="primary">nhaP2</name>
    <name evidence="14" type="ORF">SAMN05878282_101840</name>
</gene>
<feature type="transmembrane region" description="Helical" evidence="12">
    <location>
        <begin position="361"/>
        <end position="378"/>
    </location>
</feature>
<dbReference type="NCBIfam" id="NF003716">
    <property type="entry name" value="PRK05326.1-3"/>
    <property type="match status" value="1"/>
</dbReference>
<dbReference type="InterPro" id="IPR036721">
    <property type="entry name" value="RCK_C_sf"/>
</dbReference>
<feature type="transmembrane region" description="Helical" evidence="12">
    <location>
        <begin position="6"/>
        <end position="23"/>
    </location>
</feature>
<evidence type="ECO:0000256" key="8">
    <source>
        <dbReference type="ARBA" id="ARBA00022958"/>
    </source>
</evidence>
<keyword evidence="2 12" id="KW-0813">Transport</keyword>
<dbReference type="HAMAP" id="MF_01075">
    <property type="entry name" value="NhaP2"/>
    <property type="match status" value="1"/>
</dbReference>
<name>A0A1N6P8G3_AQUAC</name>
<sequence length="582" mass="61705">MDASAINSLFLIGALLVGMSILVSAFGSRFGIPILVVFLAVGMLAGVDGPGGIVFNDYSTAYLVGNLALAVILLDGGMRTRVSSFRVALWPSLSLATLGVLVTAGLTGVAAAWLFNLHWLEGLLIGAIVGSTDAAAVFSLLGGRGLNERVSATLEIESGSNDPMAVFLTVILIDMLAKGQAGLSGSFLVHLLQQFGLGGLFGLGGGWLLLQLVNRMNLAGGLYPLLVVSGGLIIFAVTNAVGGSGILAIYLCGLLLGNQPIRSRHGILHMLDGLTWLAQIGMFLVLGLLVTPHELLPIIVPALGLALWMILFARPLSVFLGLLPFRAFHDREKIFIAWVGLRGAVPIILAVFPLMAGLDNAQLFFNVAFFIVLVSLLLQGTSLPLAARLLKVTVPPDPAPISRAGLEIHPTSQWELFIYRLGAEKWCIGAPLRDLKMPDGTRVAALFRGTELLHPSGSTTLDAGDILCVVGHEHDLPALGKLFSQAPQRGQDLRFFGDFVLEGDAQLGAVAALYGLKLGEEDGRQPLGRFIYQQIGGEPVIGDQVEWNGLTWTVALMEGNKVRKVGVRFPEGQGKPGPSLFL</sequence>
<keyword evidence="10 12" id="KW-0406">Ion transport</keyword>
<dbReference type="InterPro" id="IPR016169">
    <property type="entry name" value="FAD-bd_PCMH_sub2"/>
</dbReference>
<comment type="similarity">
    <text evidence="12">Belongs to the monovalent cation:proton antiporter 1 (CPA1) transporter (TC 2.A.36) family. NhaP2 subfamily.</text>
</comment>
<keyword evidence="7 12" id="KW-0812">Transmembrane</keyword>
<evidence type="ECO:0000256" key="10">
    <source>
        <dbReference type="ARBA" id="ARBA00023065"/>
    </source>
</evidence>
<feature type="domain" description="RCK C-terminal" evidence="13">
    <location>
        <begin position="403"/>
        <end position="485"/>
    </location>
</feature>
<evidence type="ECO:0000259" key="13">
    <source>
        <dbReference type="PROSITE" id="PS51202"/>
    </source>
</evidence>
<comment type="subcellular location">
    <subcellularLocation>
        <location evidence="1 12">Cell membrane</location>
        <topology evidence="1 12">Multi-pass membrane protein</topology>
    </subcellularLocation>
</comment>